<dbReference type="RefSeq" id="WP_147312232.1">
    <property type="nucleotide sequence ID" value="NZ_QTTT01000001.1"/>
</dbReference>
<protein>
    <recommendedName>
        <fullName evidence="4">SurA-like protein</fullName>
    </recommendedName>
</protein>
<dbReference type="AlphaFoldDB" id="A0A3D9SJT5"/>
<dbReference type="PROSITE" id="PS51257">
    <property type="entry name" value="PROKAR_LIPOPROTEIN"/>
    <property type="match status" value="1"/>
</dbReference>
<feature type="region of interest" description="Disordered" evidence="1">
    <location>
        <begin position="57"/>
        <end position="80"/>
    </location>
</feature>
<name>A0A3D9SJT5_9ACTN</name>
<organism evidence="2 3">
    <name type="scientific">Thermomonospora umbrina</name>
    <dbReference type="NCBI Taxonomy" id="111806"/>
    <lineage>
        <taxon>Bacteria</taxon>
        <taxon>Bacillati</taxon>
        <taxon>Actinomycetota</taxon>
        <taxon>Actinomycetes</taxon>
        <taxon>Streptosporangiales</taxon>
        <taxon>Thermomonosporaceae</taxon>
        <taxon>Thermomonospora</taxon>
    </lineage>
</organism>
<comment type="caution">
    <text evidence="2">The sequence shown here is derived from an EMBL/GenBank/DDBJ whole genome shotgun (WGS) entry which is preliminary data.</text>
</comment>
<evidence type="ECO:0000313" key="2">
    <source>
        <dbReference type="EMBL" id="REE96149.1"/>
    </source>
</evidence>
<evidence type="ECO:0008006" key="4">
    <source>
        <dbReference type="Google" id="ProtNLM"/>
    </source>
</evidence>
<feature type="compositionally biased region" description="Polar residues" evidence="1">
    <location>
        <begin position="64"/>
        <end position="74"/>
    </location>
</feature>
<keyword evidence="3" id="KW-1185">Reference proteome</keyword>
<dbReference type="Proteomes" id="UP000256661">
    <property type="component" value="Unassembled WGS sequence"/>
</dbReference>
<evidence type="ECO:0000256" key="1">
    <source>
        <dbReference type="SAM" id="MobiDB-lite"/>
    </source>
</evidence>
<accession>A0A3D9SJT5</accession>
<sequence>MFRTAVKTALAAGAAALALTACQPMKMGAAVIIGDERITTASLDRDVRDWSEQFRASPEANMKRTGSNAPQQQRLPMDAVSDSEMRDALTRIVRIRVSDQVAREEKINVVPSQIDQLIAGLGGPREAESTTLALGLPTRYTRDVYRDLLIQQTLLRRHGHDGVPGSPAANQAQLRAVAVYTDAARRLSVKINPRYGSFDARQLMVGPAEYRLSRGETGTGRPPGNVGG</sequence>
<dbReference type="EMBL" id="QTTT01000001">
    <property type="protein sequence ID" value="REE96149.1"/>
    <property type="molecule type" value="Genomic_DNA"/>
</dbReference>
<gene>
    <name evidence="2" type="ORF">DFJ69_1574</name>
</gene>
<proteinExistence type="predicted"/>
<dbReference type="OrthoDB" id="3212108at2"/>
<reference evidence="2 3" key="1">
    <citation type="submission" date="2018-08" db="EMBL/GenBank/DDBJ databases">
        <title>Sequencing the genomes of 1000 actinobacteria strains.</title>
        <authorList>
            <person name="Klenk H.-P."/>
        </authorList>
    </citation>
    <scope>NUCLEOTIDE SEQUENCE [LARGE SCALE GENOMIC DNA]</scope>
    <source>
        <strain evidence="2 3">DSM 43927</strain>
    </source>
</reference>
<evidence type="ECO:0000313" key="3">
    <source>
        <dbReference type="Proteomes" id="UP000256661"/>
    </source>
</evidence>